<feature type="transmembrane region" description="Helical" evidence="1">
    <location>
        <begin position="39"/>
        <end position="59"/>
    </location>
</feature>
<organism evidence="3 4">
    <name type="scientific">Humitalea rosea</name>
    <dbReference type="NCBI Taxonomy" id="990373"/>
    <lineage>
        <taxon>Bacteria</taxon>
        <taxon>Pseudomonadati</taxon>
        <taxon>Pseudomonadota</taxon>
        <taxon>Alphaproteobacteria</taxon>
        <taxon>Acetobacterales</taxon>
        <taxon>Roseomonadaceae</taxon>
        <taxon>Humitalea</taxon>
    </lineage>
</organism>
<sequence>MFRPALNRLALAACASLVPGLAFAHSGLGQVVGFAEGLAHPLSGLDHVLAMVMVGVLAWQCGRRAAWLLPASFLAVMALGAGLGMAGLGLPLVEAGIALSVIALGGAIAFGLRPPLALGAALVGLFALFHGQAHGAGMPETAQGLAYAAGFLVATAGLLGTGLGLGRAIGGQQGRAALRLAGGTAAVAGVALLAGLA</sequence>
<dbReference type="OrthoDB" id="9808192at2"/>
<evidence type="ECO:0000256" key="2">
    <source>
        <dbReference type="SAM" id="SignalP"/>
    </source>
</evidence>
<feature type="transmembrane region" description="Helical" evidence="1">
    <location>
        <begin position="66"/>
        <end position="86"/>
    </location>
</feature>
<dbReference type="Proteomes" id="UP000249688">
    <property type="component" value="Unassembled WGS sequence"/>
</dbReference>
<feature type="transmembrane region" description="Helical" evidence="1">
    <location>
        <begin position="145"/>
        <end position="165"/>
    </location>
</feature>
<dbReference type="InterPro" id="IPR007038">
    <property type="entry name" value="HupE_UreJ"/>
</dbReference>
<keyword evidence="4" id="KW-1185">Reference proteome</keyword>
<dbReference type="EMBL" id="QKYU01000008">
    <property type="protein sequence ID" value="PZW46830.1"/>
    <property type="molecule type" value="Genomic_DNA"/>
</dbReference>
<dbReference type="AlphaFoldDB" id="A0A2W7IIX1"/>
<keyword evidence="2" id="KW-0732">Signal</keyword>
<dbReference type="RefSeq" id="WP_111397915.1">
    <property type="nucleotide sequence ID" value="NZ_QKYU01000008.1"/>
</dbReference>
<keyword evidence="1" id="KW-0812">Transmembrane</keyword>
<evidence type="ECO:0000313" key="3">
    <source>
        <dbReference type="EMBL" id="PZW46830.1"/>
    </source>
</evidence>
<keyword evidence="1" id="KW-0472">Membrane</keyword>
<dbReference type="PIRSF" id="PIRSF016919">
    <property type="entry name" value="HupE_UreJ"/>
    <property type="match status" value="1"/>
</dbReference>
<dbReference type="Pfam" id="PF04955">
    <property type="entry name" value="HupE_UreJ"/>
    <property type="match status" value="1"/>
</dbReference>
<name>A0A2W7IIX1_9PROT</name>
<accession>A0A2W7IIX1</accession>
<evidence type="ECO:0000313" key="4">
    <source>
        <dbReference type="Proteomes" id="UP000249688"/>
    </source>
</evidence>
<feature type="transmembrane region" description="Helical" evidence="1">
    <location>
        <begin position="177"/>
        <end position="196"/>
    </location>
</feature>
<proteinExistence type="predicted"/>
<comment type="caution">
    <text evidence="3">The sequence shown here is derived from an EMBL/GenBank/DDBJ whole genome shotgun (WGS) entry which is preliminary data.</text>
</comment>
<feature type="transmembrane region" description="Helical" evidence="1">
    <location>
        <begin position="116"/>
        <end position="133"/>
    </location>
</feature>
<evidence type="ECO:0000256" key="1">
    <source>
        <dbReference type="SAM" id="Phobius"/>
    </source>
</evidence>
<feature type="transmembrane region" description="Helical" evidence="1">
    <location>
        <begin position="92"/>
        <end position="109"/>
    </location>
</feature>
<keyword evidence="1" id="KW-1133">Transmembrane helix</keyword>
<feature type="signal peptide" evidence="2">
    <location>
        <begin position="1"/>
        <end position="24"/>
    </location>
</feature>
<reference evidence="3 4" key="1">
    <citation type="submission" date="2018-06" db="EMBL/GenBank/DDBJ databases">
        <title>Genomic Encyclopedia of Archaeal and Bacterial Type Strains, Phase II (KMG-II): from individual species to whole genera.</title>
        <authorList>
            <person name="Goeker M."/>
        </authorList>
    </citation>
    <scope>NUCLEOTIDE SEQUENCE [LARGE SCALE GENOMIC DNA]</scope>
    <source>
        <strain evidence="3 4">DSM 24525</strain>
    </source>
</reference>
<feature type="chain" id="PRO_5015986893" evidence="2">
    <location>
        <begin position="25"/>
        <end position="197"/>
    </location>
</feature>
<protein>
    <submittedName>
        <fullName evidence="3">Urease accessory protein</fullName>
    </submittedName>
</protein>
<gene>
    <name evidence="3" type="ORF">C8P66_108109</name>
</gene>